<dbReference type="EMBL" id="MN740779">
    <property type="protein sequence ID" value="QHU11178.1"/>
    <property type="molecule type" value="Genomic_DNA"/>
</dbReference>
<sequence>MVIYIWLGLVLILVVALFVRAPVEGFDVTRDESEYNYVRKNGIDFGSGSSSGGRNSEIPTDATMQIISSKIPNAPQPPNVDMTDAVVYAPVDQVADIQTLKKKLNNVQRNLPGDIADTTYGLLSPMLGNILRQSGFPLTDDTYAQIYDCSSISESSVPNWSPFDPDADPTS</sequence>
<evidence type="ECO:0000313" key="1">
    <source>
        <dbReference type="EMBL" id="QHU11178.1"/>
    </source>
</evidence>
<reference evidence="1" key="1">
    <citation type="journal article" date="2020" name="Nature">
        <title>Giant virus diversity and host interactions through global metagenomics.</title>
        <authorList>
            <person name="Schulz F."/>
            <person name="Roux S."/>
            <person name="Paez-Espino D."/>
            <person name="Jungbluth S."/>
            <person name="Walsh D.A."/>
            <person name="Denef V.J."/>
            <person name="McMahon K.D."/>
            <person name="Konstantinidis K.T."/>
            <person name="Eloe-Fadrosh E.A."/>
            <person name="Kyrpides N.C."/>
            <person name="Woyke T."/>
        </authorList>
    </citation>
    <scope>NUCLEOTIDE SEQUENCE</scope>
    <source>
        <strain evidence="1">GVMAG-S-1101165-84</strain>
    </source>
</reference>
<accession>A0A6C0K4L5</accession>
<dbReference type="AlphaFoldDB" id="A0A6C0K4L5"/>
<proteinExistence type="predicted"/>
<organism evidence="1">
    <name type="scientific">viral metagenome</name>
    <dbReference type="NCBI Taxonomy" id="1070528"/>
    <lineage>
        <taxon>unclassified sequences</taxon>
        <taxon>metagenomes</taxon>
        <taxon>organismal metagenomes</taxon>
    </lineage>
</organism>
<protein>
    <submittedName>
        <fullName evidence="1">Uncharacterized protein</fullName>
    </submittedName>
</protein>
<name>A0A6C0K4L5_9ZZZZ</name>